<dbReference type="Gene3D" id="3.40.50.10420">
    <property type="entry name" value="NagB/RpiA/CoA transferase-like"/>
    <property type="match status" value="1"/>
</dbReference>
<dbReference type="GO" id="GO:0051539">
    <property type="term" value="F:4 iron, 4 sulfur cluster binding"/>
    <property type="evidence" value="ECO:0007669"/>
    <property type="project" value="UniProtKB-KW"/>
</dbReference>
<proteinExistence type="predicted"/>
<comment type="caution">
    <text evidence="3">The sequence shown here is derived from an EMBL/GenBank/DDBJ whole genome shotgun (WGS) entry which is preliminary data.</text>
</comment>
<dbReference type="SUPFAM" id="SSF100950">
    <property type="entry name" value="NagB/RpiA/CoA transferase-like"/>
    <property type="match status" value="1"/>
</dbReference>
<dbReference type="PANTHER" id="PTHR47153:SF2">
    <property type="entry name" value="LACTATE UTILIZATION PROTEIN B"/>
    <property type="match status" value="1"/>
</dbReference>
<name>A0A5E6M8Z5_9BACT</name>
<accession>A0A5E6M8Z5</accession>
<dbReference type="InterPro" id="IPR037171">
    <property type="entry name" value="NagB/RpiA_transferase-like"/>
</dbReference>
<keyword evidence="1" id="KW-0411">Iron-sulfur</keyword>
<keyword evidence="1" id="KW-0408">Iron</keyword>
<evidence type="ECO:0000259" key="2">
    <source>
        <dbReference type="Pfam" id="PF02589"/>
    </source>
</evidence>
<keyword evidence="1" id="KW-0479">Metal-binding</keyword>
<reference evidence="3" key="1">
    <citation type="submission" date="2019-09" db="EMBL/GenBank/DDBJ databases">
        <authorList>
            <person name="Cremers G."/>
        </authorList>
    </citation>
    <scope>NUCLEOTIDE SEQUENCE [LARGE SCALE GENOMIC DNA]</scope>
    <source>
        <strain evidence="3">3B</strain>
    </source>
</reference>
<keyword evidence="4" id="KW-1185">Reference proteome</keyword>
<dbReference type="Proteomes" id="UP000381693">
    <property type="component" value="Unassembled WGS sequence"/>
</dbReference>
<dbReference type="PANTHER" id="PTHR47153">
    <property type="entry name" value="LACTATE UTILIZATION PROTEIN B"/>
    <property type="match status" value="1"/>
</dbReference>
<dbReference type="InterPro" id="IPR024185">
    <property type="entry name" value="FTHF_cligase-like_sf"/>
</dbReference>
<feature type="domain" description="LUD" evidence="2">
    <location>
        <begin position="66"/>
        <end position="250"/>
    </location>
</feature>
<dbReference type="InterPro" id="IPR003741">
    <property type="entry name" value="LUD_dom"/>
</dbReference>
<evidence type="ECO:0000313" key="4">
    <source>
        <dbReference type="Proteomes" id="UP000381693"/>
    </source>
</evidence>
<dbReference type="EMBL" id="CABFUZ020000045">
    <property type="protein sequence ID" value="VVM04787.1"/>
    <property type="molecule type" value="Genomic_DNA"/>
</dbReference>
<sequence length="253" mass="28272">MEPHPLPLLEALADRAMRRAVAQTVDRLQSASDRRRANLPDWERWREEARRVREETLAHLDLFLGRFVEKLREAGGRIHFAEEGEEACRMVVEILHRQGARRVVKSKSMVSEEIGLNRRLVEAGIAVVETDLGERIVQQAQGEPAHLVVPAIGRSREEIRKLFVEMGAEGIGSGTRELVDFARSRLREEFRSADAGITGVNFAIAQTGSLALFTNEGNADLVANLPPLHIALLGIERLLPTLEDLALFSRLLP</sequence>
<dbReference type="InterPro" id="IPR004452">
    <property type="entry name" value="LutB/LldF"/>
</dbReference>
<dbReference type="AlphaFoldDB" id="A0A5E6M8Z5"/>
<keyword evidence="1" id="KW-0004">4Fe-4S</keyword>
<organism evidence="3 4">
    <name type="scientific">Methylacidimicrobium cyclopophantes</name>
    <dbReference type="NCBI Taxonomy" id="1041766"/>
    <lineage>
        <taxon>Bacteria</taxon>
        <taxon>Pseudomonadati</taxon>
        <taxon>Verrucomicrobiota</taxon>
        <taxon>Methylacidimicrobium</taxon>
    </lineage>
</organism>
<dbReference type="GO" id="GO:0006089">
    <property type="term" value="P:lactate metabolic process"/>
    <property type="evidence" value="ECO:0007669"/>
    <property type="project" value="InterPro"/>
</dbReference>
<evidence type="ECO:0000313" key="3">
    <source>
        <dbReference type="EMBL" id="VVM04787.1"/>
    </source>
</evidence>
<dbReference type="Pfam" id="PF02589">
    <property type="entry name" value="LUD_dom"/>
    <property type="match status" value="1"/>
</dbReference>
<evidence type="ECO:0000256" key="1">
    <source>
        <dbReference type="ARBA" id="ARBA00022485"/>
    </source>
</evidence>
<gene>
    <name evidence="3" type="primary">lutB</name>
    <name evidence="3" type="ORF">MAMC_00231</name>
</gene>
<feature type="non-terminal residue" evidence="3">
    <location>
        <position position="253"/>
    </location>
</feature>
<protein>
    <submittedName>
        <fullName evidence="3">Partial Lactate utilization protein B</fullName>
    </submittedName>
</protein>